<feature type="region of interest" description="Disordered" evidence="7">
    <location>
        <begin position="391"/>
        <end position="411"/>
    </location>
</feature>
<accession>A0A8B6FRW8</accession>
<dbReference type="InterPro" id="IPR001148">
    <property type="entry name" value="CA_dom"/>
</dbReference>
<comment type="subcellular location">
    <subcellularLocation>
        <location evidence="1">Secreted</location>
    </subcellularLocation>
</comment>
<dbReference type="GO" id="GO:0004089">
    <property type="term" value="F:carbonate dehydratase activity"/>
    <property type="evidence" value="ECO:0007669"/>
    <property type="project" value="UniProtKB-UniRule"/>
</dbReference>
<evidence type="ECO:0000313" key="11">
    <source>
        <dbReference type="Proteomes" id="UP000596742"/>
    </source>
</evidence>
<organism evidence="10 11">
    <name type="scientific">Mytilus galloprovincialis</name>
    <name type="common">Mediterranean mussel</name>
    <dbReference type="NCBI Taxonomy" id="29158"/>
    <lineage>
        <taxon>Eukaryota</taxon>
        <taxon>Metazoa</taxon>
        <taxon>Spiralia</taxon>
        <taxon>Lophotrochozoa</taxon>
        <taxon>Mollusca</taxon>
        <taxon>Bivalvia</taxon>
        <taxon>Autobranchia</taxon>
        <taxon>Pteriomorphia</taxon>
        <taxon>Mytilida</taxon>
        <taxon>Mytiloidea</taxon>
        <taxon>Mytilidae</taxon>
        <taxon>Mytilinae</taxon>
        <taxon>Mytilus</taxon>
    </lineage>
</organism>
<comment type="similarity">
    <text evidence="2 6">Belongs to the alpha-carbonic anhydrase family.</text>
</comment>
<keyword evidence="11" id="KW-1185">Reference proteome</keyword>
<dbReference type="InterPro" id="IPR018338">
    <property type="entry name" value="Carbonic_anhydrase_a-class_CS"/>
</dbReference>
<dbReference type="PROSITE" id="PS00162">
    <property type="entry name" value="ALPHA_CA_1"/>
    <property type="match status" value="1"/>
</dbReference>
<keyword evidence="8" id="KW-1133">Transmembrane helix</keyword>
<feature type="domain" description="Alpha-carbonic anhydrase" evidence="9">
    <location>
        <begin position="1"/>
        <end position="209"/>
    </location>
</feature>
<sequence length="448" mass="50642">MEKYTVSGNITNTGRGITVDVEDGPIVFSGPLKYRHKIAQLKVHFGRNHSQGSEHSIDGRSFPAEIHLITYNVDLYHNLSQALDSFQGAAIIAIFCKYGVPSNEAFQLISKYTEIVRLKGQRTTISGIPLEILLPNTDQYVTYHGSLTTPGCSESVTWIVLNRPINVKQEHLDRFRHLSKGILGGPEAYLEHNVRPAMPSYDRLIKTNINFYQKTRQCNMKINTQYGTGITFMCTLFSIFVYINVGCYVQEWRNLTMEDILFKSDVVVYGKDVEHGKFRSPNDVDSRFVVYCVIKSGKFRIPGNLIVESIDEQELCANVAYQTDVGEDYIIGLTPQLSGFMKYANVYPLHSSAFPPTVENLQILKGICELQQWSDPETTSRGKCPNLRSIDDECKSLTPPPPTKTQPPPDRNWFDLILDAFSRGANTKVDYLNTIILLSISLMYILLK</sequence>
<comment type="catalytic activity">
    <reaction evidence="6">
        <text>hydrogencarbonate + H(+) = CO2 + H2O</text>
        <dbReference type="Rhea" id="RHEA:10748"/>
        <dbReference type="ChEBI" id="CHEBI:15377"/>
        <dbReference type="ChEBI" id="CHEBI:15378"/>
        <dbReference type="ChEBI" id="CHEBI:16526"/>
        <dbReference type="ChEBI" id="CHEBI:17544"/>
        <dbReference type="EC" id="4.2.1.1"/>
    </reaction>
</comment>
<comment type="function">
    <text evidence="6">Reversible hydration of carbon dioxide.</text>
</comment>
<dbReference type="Proteomes" id="UP000596742">
    <property type="component" value="Unassembled WGS sequence"/>
</dbReference>
<dbReference type="InterPro" id="IPR023561">
    <property type="entry name" value="Carbonic_anhydrase_a-class"/>
</dbReference>
<dbReference type="InterPro" id="IPR036398">
    <property type="entry name" value="CA_dom_sf"/>
</dbReference>
<keyword evidence="5 6" id="KW-0862">Zinc</keyword>
<feature type="transmembrane region" description="Helical" evidence="8">
    <location>
        <begin position="226"/>
        <end position="249"/>
    </location>
</feature>
<dbReference type="AlphaFoldDB" id="A0A8B6FRW8"/>
<evidence type="ECO:0000256" key="5">
    <source>
        <dbReference type="ARBA" id="ARBA00022833"/>
    </source>
</evidence>
<dbReference type="PROSITE" id="PS51144">
    <property type="entry name" value="ALPHA_CA_2"/>
    <property type="match status" value="1"/>
</dbReference>
<evidence type="ECO:0000256" key="8">
    <source>
        <dbReference type="SAM" id="Phobius"/>
    </source>
</evidence>
<evidence type="ECO:0000259" key="9">
    <source>
        <dbReference type="PROSITE" id="PS51144"/>
    </source>
</evidence>
<evidence type="ECO:0000313" key="10">
    <source>
        <dbReference type="EMBL" id="VDI52669.1"/>
    </source>
</evidence>
<keyword evidence="3" id="KW-0964">Secreted</keyword>
<keyword evidence="8" id="KW-0472">Membrane</keyword>
<evidence type="ECO:0000256" key="1">
    <source>
        <dbReference type="ARBA" id="ARBA00004613"/>
    </source>
</evidence>
<evidence type="ECO:0000256" key="7">
    <source>
        <dbReference type="SAM" id="MobiDB-lite"/>
    </source>
</evidence>
<gene>
    <name evidence="10" type="ORF">MGAL_10B043029</name>
</gene>
<dbReference type="GO" id="GO:0008270">
    <property type="term" value="F:zinc ion binding"/>
    <property type="evidence" value="ECO:0007669"/>
    <property type="project" value="UniProtKB-UniRule"/>
</dbReference>
<protein>
    <recommendedName>
        <fullName evidence="6">Carbonic anhydrase</fullName>
        <ecNumber evidence="6">4.2.1.1</ecNumber>
    </recommendedName>
</protein>
<evidence type="ECO:0000256" key="2">
    <source>
        <dbReference type="ARBA" id="ARBA00010718"/>
    </source>
</evidence>
<dbReference type="Gene3D" id="3.10.200.10">
    <property type="entry name" value="Alpha carbonic anhydrase"/>
    <property type="match status" value="1"/>
</dbReference>
<dbReference type="SMART" id="SM01057">
    <property type="entry name" value="Carb_anhydrase"/>
    <property type="match status" value="1"/>
</dbReference>
<feature type="compositionally biased region" description="Pro residues" evidence="7">
    <location>
        <begin position="398"/>
        <end position="410"/>
    </location>
</feature>
<comment type="cofactor">
    <cofactor evidence="6">
        <name>Zn(2+)</name>
        <dbReference type="ChEBI" id="CHEBI:29105"/>
    </cofactor>
</comment>
<evidence type="ECO:0000256" key="6">
    <source>
        <dbReference type="RuleBase" id="RU367011"/>
    </source>
</evidence>
<dbReference type="PANTHER" id="PTHR18952:SF208">
    <property type="entry name" value="CARBONIC ANHYDRASE XA-RELATED"/>
    <property type="match status" value="1"/>
</dbReference>
<dbReference type="GO" id="GO:0006730">
    <property type="term" value="P:one-carbon metabolic process"/>
    <property type="evidence" value="ECO:0007669"/>
    <property type="project" value="TreeGrafter"/>
</dbReference>
<comment type="caution">
    <text evidence="10">The sequence shown here is derived from an EMBL/GenBank/DDBJ whole genome shotgun (WGS) entry which is preliminary data.</text>
</comment>
<dbReference type="OrthoDB" id="429145at2759"/>
<evidence type="ECO:0000256" key="3">
    <source>
        <dbReference type="ARBA" id="ARBA00022525"/>
    </source>
</evidence>
<evidence type="ECO:0000256" key="4">
    <source>
        <dbReference type="ARBA" id="ARBA00022723"/>
    </source>
</evidence>
<proteinExistence type="inferred from homology"/>
<dbReference type="EMBL" id="UYJE01007206">
    <property type="protein sequence ID" value="VDI52669.1"/>
    <property type="molecule type" value="Genomic_DNA"/>
</dbReference>
<dbReference type="PANTHER" id="PTHR18952">
    <property type="entry name" value="CARBONIC ANHYDRASE"/>
    <property type="match status" value="1"/>
</dbReference>
<reference evidence="10" key="1">
    <citation type="submission" date="2018-11" db="EMBL/GenBank/DDBJ databases">
        <authorList>
            <person name="Alioto T."/>
            <person name="Alioto T."/>
        </authorList>
    </citation>
    <scope>NUCLEOTIDE SEQUENCE</scope>
</reference>
<keyword evidence="6" id="KW-0456">Lyase</keyword>
<keyword evidence="4 6" id="KW-0479">Metal-binding</keyword>
<keyword evidence="8" id="KW-0812">Transmembrane</keyword>
<dbReference type="SUPFAM" id="SSF51069">
    <property type="entry name" value="Carbonic anhydrase"/>
    <property type="match status" value="1"/>
</dbReference>
<dbReference type="GO" id="GO:0005576">
    <property type="term" value="C:extracellular region"/>
    <property type="evidence" value="ECO:0007669"/>
    <property type="project" value="UniProtKB-SubCell"/>
</dbReference>
<name>A0A8B6FRW8_MYTGA</name>
<dbReference type="Pfam" id="PF00194">
    <property type="entry name" value="Carb_anhydrase"/>
    <property type="match status" value="1"/>
</dbReference>
<dbReference type="EC" id="4.2.1.1" evidence="6"/>
<feature type="transmembrane region" description="Helical" evidence="8">
    <location>
        <begin position="431"/>
        <end position="447"/>
    </location>
</feature>